<dbReference type="Proteomes" id="UP000269945">
    <property type="component" value="Unassembled WGS sequence"/>
</dbReference>
<accession>A0A9X9M8H2</accession>
<sequence length="43" mass="4618">VETPWKLRRSPASGPVSSAAQFKDCTSSGPCCVSRLQYCISLT</sequence>
<proteinExistence type="predicted"/>
<gene>
    <name evidence="1" type="ORF">BN2614_LOCUS2</name>
</gene>
<feature type="non-terminal residue" evidence="1">
    <location>
        <position position="1"/>
    </location>
</feature>
<name>A0A9X9M8H2_GULGU</name>
<dbReference type="EMBL" id="CYRY02044374">
    <property type="protein sequence ID" value="VCX39280.1"/>
    <property type="molecule type" value="Genomic_DNA"/>
</dbReference>
<dbReference type="AlphaFoldDB" id="A0A9X9M8H2"/>
<reference evidence="1 2" key="1">
    <citation type="submission" date="2018-10" db="EMBL/GenBank/DDBJ databases">
        <authorList>
            <person name="Ekblom R."/>
            <person name="Jareborg N."/>
        </authorList>
    </citation>
    <scope>NUCLEOTIDE SEQUENCE [LARGE SCALE GENOMIC DNA]</scope>
    <source>
        <tissue evidence="1">Muscle</tissue>
    </source>
</reference>
<comment type="caution">
    <text evidence="1">The sequence shown here is derived from an EMBL/GenBank/DDBJ whole genome shotgun (WGS) entry which is preliminary data.</text>
</comment>
<evidence type="ECO:0000313" key="2">
    <source>
        <dbReference type="Proteomes" id="UP000269945"/>
    </source>
</evidence>
<protein>
    <submittedName>
        <fullName evidence="1">Uncharacterized protein</fullName>
    </submittedName>
</protein>
<organism evidence="1 2">
    <name type="scientific">Gulo gulo</name>
    <name type="common">Wolverine</name>
    <name type="synonym">Gluton</name>
    <dbReference type="NCBI Taxonomy" id="48420"/>
    <lineage>
        <taxon>Eukaryota</taxon>
        <taxon>Metazoa</taxon>
        <taxon>Chordata</taxon>
        <taxon>Craniata</taxon>
        <taxon>Vertebrata</taxon>
        <taxon>Euteleostomi</taxon>
        <taxon>Mammalia</taxon>
        <taxon>Eutheria</taxon>
        <taxon>Laurasiatheria</taxon>
        <taxon>Carnivora</taxon>
        <taxon>Caniformia</taxon>
        <taxon>Musteloidea</taxon>
        <taxon>Mustelidae</taxon>
        <taxon>Guloninae</taxon>
        <taxon>Gulo</taxon>
    </lineage>
</organism>
<keyword evidence="2" id="KW-1185">Reference proteome</keyword>
<evidence type="ECO:0000313" key="1">
    <source>
        <dbReference type="EMBL" id="VCX39280.1"/>
    </source>
</evidence>